<dbReference type="PANTHER" id="PTHR31549">
    <property type="entry name" value="PROTEIN, PUTATIVE (DUF247)-RELATED-RELATED"/>
    <property type="match status" value="1"/>
</dbReference>
<comment type="caution">
    <text evidence="2">The sequence shown here is derived from an EMBL/GenBank/DDBJ whole genome shotgun (WGS) entry which is preliminary data.</text>
</comment>
<accession>A0A176WRE7</accession>
<dbReference type="AlphaFoldDB" id="A0A176WRE7"/>
<dbReference type="PANTHER" id="PTHR31549:SF25">
    <property type="entry name" value="PROTEIN, PUTATIVE (DUF247)-RELATED"/>
    <property type="match status" value="1"/>
</dbReference>
<dbReference type="Pfam" id="PF03140">
    <property type="entry name" value="DUF247"/>
    <property type="match status" value="1"/>
</dbReference>
<gene>
    <name evidence="2" type="ORF">AXG93_1154s1440</name>
</gene>
<reference evidence="2" key="1">
    <citation type="submission" date="2016-03" db="EMBL/GenBank/DDBJ databases">
        <title>Mechanisms controlling the formation of the plant cell surface in tip-growing cells are functionally conserved among land plants.</title>
        <authorList>
            <person name="Honkanen S."/>
            <person name="Jones V.A."/>
            <person name="Morieri G."/>
            <person name="Champion C."/>
            <person name="Hetherington A.J."/>
            <person name="Kelly S."/>
            <person name="Saint-Marcoux D."/>
            <person name="Proust H."/>
            <person name="Prescott H."/>
            <person name="Dolan L."/>
        </authorList>
    </citation>
    <scope>NUCLEOTIDE SEQUENCE [LARGE SCALE GENOMIC DNA]</scope>
    <source>
        <tissue evidence="2">Whole gametophyte</tissue>
    </source>
</reference>
<name>A0A176WRE7_MARPO</name>
<evidence type="ECO:0000313" key="2">
    <source>
        <dbReference type="EMBL" id="OAE35690.1"/>
    </source>
</evidence>
<evidence type="ECO:0000313" key="3">
    <source>
        <dbReference type="Proteomes" id="UP000077202"/>
    </source>
</evidence>
<dbReference type="InterPro" id="IPR004158">
    <property type="entry name" value="DUF247_pln"/>
</dbReference>
<sequence>MAAQDFEEGNVRSSPLAAEREERWTHGTRIDEELKRVAEKMAWKADSGAGAGAGGRAAVKTTIMRAPLAFRDFKPEEFRYDPVGMRLGLYNRGDLQSPTAAEKRRMAAAIAFVNRLNARRLQLRLSSLSWHDLSARVVPSPSRVRLLWKDAPSDMTDDDVRHLLAIDAVYMLCLFQSIGRKFSQVQALDPDEIEIWKVEGTMQDFLLMENQIPLVLIQNALALALEGEHREHAKRKTPKLDGVVVINPSSDDDSSSVDCDVDEKVDLVCAEAFHPEVYELLSSVLETVLAEAGLQGFSDNFVPRSQIVSSDHLLDLVYRMVSSKCRTSYADGDDNSPSGSDTTRSVGALIKQDRREESPYFFLKLMNYLRSLQSVFPRRLVSAFRSRSQDFTEDRWRNSHFIPTASQLRKAGIAVKGLKDATIWDYKVEQGLFTDTLCIPKLEIWLESANSLRNLLLIEMRHQSLMNREWQPLMEYLILLDQLVDTREDAVILCGNTDDYVIFNTLGDAGIAAKMINDLCQSTWRTEDSPGFVKFCRDVQQSNGPGFWDESNCGTFQGQSAVAGGQWTDSAETLEFLFMTSDADTRKSDLLLSWILV</sequence>
<keyword evidence="3" id="KW-1185">Reference proteome</keyword>
<organism evidence="2 3">
    <name type="scientific">Marchantia polymorpha subsp. ruderalis</name>
    <dbReference type="NCBI Taxonomy" id="1480154"/>
    <lineage>
        <taxon>Eukaryota</taxon>
        <taxon>Viridiplantae</taxon>
        <taxon>Streptophyta</taxon>
        <taxon>Embryophyta</taxon>
        <taxon>Marchantiophyta</taxon>
        <taxon>Marchantiopsida</taxon>
        <taxon>Marchantiidae</taxon>
        <taxon>Marchantiales</taxon>
        <taxon>Marchantiaceae</taxon>
        <taxon>Marchantia</taxon>
    </lineage>
</organism>
<proteinExistence type="predicted"/>
<dbReference type="Proteomes" id="UP000077202">
    <property type="component" value="Unassembled WGS sequence"/>
</dbReference>
<protein>
    <submittedName>
        <fullName evidence="2">Uncharacterized protein</fullName>
    </submittedName>
</protein>
<feature type="region of interest" description="Disordered" evidence="1">
    <location>
        <begin position="1"/>
        <end position="25"/>
    </location>
</feature>
<dbReference type="EMBL" id="LVLJ01000095">
    <property type="protein sequence ID" value="OAE35690.1"/>
    <property type="molecule type" value="Genomic_DNA"/>
</dbReference>
<evidence type="ECO:0000256" key="1">
    <source>
        <dbReference type="SAM" id="MobiDB-lite"/>
    </source>
</evidence>